<organism evidence="2 3">
    <name type="scientific">Boothiomyces macroporosus</name>
    <dbReference type="NCBI Taxonomy" id="261099"/>
    <lineage>
        <taxon>Eukaryota</taxon>
        <taxon>Fungi</taxon>
        <taxon>Fungi incertae sedis</taxon>
        <taxon>Chytridiomycota</taxon>
        <taxon>Chytridiomycota incertae sedis</taxon>
        <taxon>Chytridiomycetes</taxon>
        <taxon>Rhizophydiales</taxon>
        <taxon>Terramycetaceae</taxon>
        <taxon>Boothiomyces</taxon>
    </lineage>
</organism>
<proteinExistence type="inferred from homology"/>
<comment type="caution">
    <text evidence="2">The sequence shown here is derived from an EMBL/GenBank/DDBJ whole genome shotgun (WGS) entry which is preliminary data.</text>
</comment>
<dbReference type="InterPro" id="IPR007577">
    <property type="entry name" value="GlycoTrfase_DXD_sugar-bd_CS"/>
</dbReference>
<dbReference type="Pfam" id="PF04488">
    <property type="entry name" value="Gly_transf_sug"/>
    <property type="match status" value="1"/>
</dbReference>
<comment type="similarity">
    <text evidence="1">Belongs to the glycosyltransferase 32 family.</text>
</comment>
<evidence type="ECO:0000313" key="3">
    <source>
        <dbReference type="Proteomes" id="UP001210925"/>
    </source>
</evidence>
<dbReference type="SUPFAM" id="SSF53448">
    <property type="entry name" value="Nucleotide-diphospho-sugar transferases"/>
    <property type="match status" value="1"/>
</dbReference>
<dbReference type="PANTHER" id="PTHR46830:SF1">
    <property type="entry name" value="ALPHA-1,4-N-ACETYLGLUCOSAMINYLTRANSFERASE"/>
    <property type="match status" value="1"/>
</dbReference>
<dbReference type="EMBL" id="JADGKB010000077">
    <property type="protein sequence ID" value="KAJ3254815.1"/>
    <property type="molecule type" value="Genomic_DNA"/>
</dbReference>
<name>A0AAD5UD96_9FUNG</name>
<sequence length="317" mass="37577">MKLTADFNFYRNIPADKKPLPASHCYSDPLEDQYNAVTMDSNQTYHYIMNMCSNYTEASYRSCKVPKIVHLVPGRRFKFHHYLNIKAIKKIIKPDRIYVHGEIFPFSSKFFMDAVHEFDLDLVLSRTITSTFSGQPIEAGEHKADLIRMEALIRYGGIYLDMDAFPIKRFDRFLDDEFSIGYQNQEEDYGLNNGIMISKKCSRFALKWYEEYKSFDPQDWDHHSVKLPLKIYRNNTELAKAYRHELVSWWSWDKNWKELPMFKPYDSSDWLNVYAVHSFYRLYAGNTPFPINFQTVKNIDNSFGRFARHVLYNGPAM</sequence>
<dbReference type="InterPro" id="IPR029044">
    <property type="entry name" value="Nucleotide-diphossugar_trans"/>
</dbReference>
<dbReference type="Gene3D" id="3.90.550.20">
    <property type="match status" value="1"/>
</dbReference>
<protein>
    <recommendedName>
        <fullName evidence="4">Glycosyltransferase</fullName>
    </recommendedName>
</protein>
<accession>A0AAD5UD96</accession>
<dbReference type="Proteomes" id="UP001210925">
    <property type="component" value="Unassembled WGS sequence"/>
</dbReference>
<evidence type="ECO:0000256" key="1">
    <source>
        <dbReference type="ARBA" id="ARBA00009003"/>
    </source>
</evidence>
<gene>
    <name evidence="2" type="ORF">HK103_006805</name>
</gene>
<keyword evidence="3" id="KW-1185">Reference proteome</keyword>
<reference evidence="2" key="1">
    <citation type="submission" date="2020-05" db="EMBL/GenBank/DDBJ databases">
        <title>Phylogenomic resolution of chytrid fungi.</title>
        <authorList>
            <person name="Stajich J.E."/>
            <person name="Amses K."/>
            <person name="Simmons R."/>
            <person name="Seto K."/>
            <person name="Myers J."/>
            <person name="Bonds A."/>
            <person name="Quandt C.A."/>
            <person name="Barry K."/>
            <person name="Liu P."/>
            <person name="Grigoriev I."/>
            <person name="Longcore J.E."/>
            <person name="James T.Y."/>
        </authorList>
    </citation>
    <scope>NUCLEOTIDE SEQUENCE</scope>
    <source>
        <strain evidence="2">PLAUS21</strain>
    </source>
</reference>
<dbReference type="AlphaFoldDB" id="A0AAD5UD96"/>
<evidence type="ECO:0008006" key="4">
    <source>
        <dbReference type="Google" id="ProtNLM"/>
    </source>
</evidence>
<dbReference type="PANTHER" id="PTHR46830">
    <property type="entry name" value="TRANSFERASE, PUTATIVE-RELATED"/>
    <property type="match status" value="1"/>
</dbReference>
<evidence type="ECO:0000313" key="2">
    <source>
        <dbReference type="EMBL" id="KAJ3254815.1"/>
    </source>
</evidence>